<organism evidence="2 3">
    <name type="scientific">Parascaris equorum</name>
    <name type="common">Equine roundworm</name>
    <dbReference type="NCBI Taxonomy" id="6256"/>
    <lineage>
        <taxon>Eukaryota</taxon>
        <taxon>Metazoa</taxon>
        <taxon>Ecdysozoa</taxon>
        <taxon>Nematoda</taxon>
        <taxon>Chromadorea</taxon>
        <taxon>Rhabditida</taxon>
        <taxon>Spirurina</taxon>
        <taxon>Ascaridomorpha</taxon>
        <taxon>Ascaridoidea</taxon>
        <taxon>Ascarididae</taxon>
        <taxon>Parascaris</taxon>
    </lineage>
</organism>
<evidence type="ECO:0000313" key="3">
    <source>
        <dbReference type="WBParaSite" id="PEQ_0000166201-mRNA-1"/>
    </source>
</evidence>
<protein>
    <submittedName>
        <fullName evidence="3">Uncharacterized protein</fullName>
    </submittedName>
</protein>
<proteinExistence type="predicted"/>
<accession>A0A914RIR0</accession>
<keyword evidence="1" id="KW-0812">Transmembrane</keyword>
<keyword evidence="2" id="KW-1185">Reference proteome</keyword>
<sequence length="66" mass="7168">MESIAQREGPEKNVALSLPTRIISFEPSVIGMLGNSLPHGMGLVSSLFVLIHPKDKKEQRKGPTLS</sequence>
<name>A0A914RIR0_PAREQ</name>
<dbReference type="Proteomes" id="UP000887564">
    <property type="component" value="Unplaced"/>
</dbReference>
<keyword evidence="1" id="KW-1133">Transmembrane helix</keyword>
<evidence type="ECO:0000313" key="2">
    <source>
        <dbReference type="Proteomes" id="UP000887564"/>
    </source>
</evidence>
<feature type="transmembrane region" description="Helical" evidence="1">
    <location>
        <begin position="29"/>
        <end position="51"/>
    </location>
</feature>
<evidence type="ECO:0000256" key="1">
    <source>
        <dbReference type="SAM" id="Phobius"/>
    </source>
</evidence>
<reference evidence="3" key="1">
    <citation type="submission" date="2022-11" db="UniProtKB">
        <authorList>
            <consortium name="WormBaseParasite"/>
        </authorList>
    </citation>
    <scope>IDENTIFICATION</scope>
</reference>
<keyword evidence="1" id="KW-0472">Membrane</keyword>
<dbReference type="AlphaFoldDB" id="A0A914RIR0"/>
<dbReference type="WBParaSite" id="PEQ_0000166201-mRNA-1">
    <property type="protein sequence ID" value="PEQ_0000166201-mRNA-1"/>
    <property type="gene ID" value="PEQ_0000166201"/>
</dbReference>